<dbReference type="InterPro" id="IPR050445">
    <property type="entry name" value="Bact_polysacc_biosynth/exp"/>
</dbReference>
<dbReference type="GO" id="GO:0005886">
    <property type="term" value="C:plasma membrane"/>
    <property type="evidence" value="ECO:0007669"/>
    <property type="project" value="TreeGrafter"/>
</dbReference>
<dbReference type="InterPro" id="IPR005702">
    <property type="entry name" value="Wzc-like_C"/>
</dbReference>
<feature type="transmembrane region" description="Helical" evidence="4">
    <location>
        <begin position="459"/>
        <end position="483"/>
    </location>
</feature>
<keyword evidence="1" id="KW-0547">Nucleotide-binding</keyword>
<dbReference type="EMBL" id="CP124543">
    <property type="protein sequence ID" value="WGV24173.1"/>
    <property type="molecule type" value="Genomic_DNA"/>
</dbReference>
<dbReference type="GO" id="GO:0004713">
    <property type="term" value="F:protein tyrosine kinase activity"/>
    <property type="evidence" value="ECO:0007669"/>
    <property type="project" value="TreeGrafter"/>
</dbReference>
<evidence type="ECO:0000256" key="4">
    <source>
        <dbReference type="SAM" id="Phobius"/>
    </source>
</evidence>
<feature type="domain" description="CobQ/CobB/MinD/ParA nucleotide binding" evidence="5">
    <location>
        <begin position="565"/>
        <end position="734"/>
    </location>
</feature>
<dbReference type="Gene3D" id="3.40.50.300">
    <property type="entry name" value="P-loop containing nucleotide triphosphate hydrolases"/>
    <property type="match status" value="1"/>
</dbReference>
<accession>A0AAJ6NPH7</accession>
<dbReference type="PANTHER" id="PTHR32309:SF13">
    <property type="entry name" value="FERRIC ENTEROBACTIN TRANSPORT PROTEIN FEPE"/>
    <property type="match status" value="1"/>
</dbReference>
<keyword evidence="4" id="KW-0472">Membrane</keyword>
<evidence type="ECO:0000256" key="2">
    <source>
        <dbReference type="ARBA" id="ARBA00022840"/>
    </source>
</evidence>
<feature type="transmembrane region" description="Helical" evidence="4">
    <location>
        <begin position="35"/>
        <end position="53"/>
    </location>
</feature>
<dbReference type="CDD" id="cd05387">
    <property type="entry name" value="BY-kinase"/>
    <property type="match status" value="1"/>
</dbReference>
<dbReference type="SUPFAM" id="SSF52540">
    <property type="entry name" value="P-loop containing nucleoside triphosphate hydrolases"/>
    <property type="match status" value="1"/>
</dbReference>
<evidence type="ECO:0000259" key="5">
    <source>
        <dbReference type="Pfam" id="PF01656"/>
    </source>
</evidence>
<gene>
    <name evidence="6" type="ORF">QI031_20525</name>
</gene>
<proteinExistence type="predicted"/>
<dbReference type="RefSeq" id="WP_281481504.1">
    <property type="nucleotide sequence ID" value="NZ_CP124543.1"/>
</dbReference>
<sequence>MVANTNLSQERLVTNSSPKASRIKKISATLLRQRFLILGVSCLVMSIASFLAVNKKTNYQSNMQILVQSNLYEEPQLNDIQKDANIGLTDSNLQEVDYNAQMKLMLSSKLIDQAINLLRPDYPNITSEKIKGKTEDGKKTPLKVTKLEDSKEVNQFSSQVFEVSFNDADPVKAQRVLQALQKVYQEYNIKQQKERLKKGLAFFNARLPKVKKDLNQAEINLEKFRKKHNLLDPEVQSKILLESLGDIQKQLQSTRAQLQDVQARYSSLEQKMAVSSKNAAISARLNKSVRYQSLLNEMQKTELALAKERLRYTEASPKIEVLEQQRQSQLKLLRLEVERSLGDKTSSNIESPITAGQIVGVDPQLLQELIQLQTTSLGLIANEKSLAASEQRIRSELSKYPSLIAEYNRLLPEVETQRKTLEQLLQTQQSLGLKIAQGGFDWQVLEEPHLQPSTNDNRLLILVGGLVIGPLLGVAVALTWGIFSRTIGSVQELQQLTNLRLLGLIPKLASRSPRKRLPSLSMNKRRNLAPSLVEANTWLPCHETLDMVYQNIQILNYPFPCKSLMLTSAQTGEGKTTLALGLAASAAHMHRRVLLIDGNLRHPHLHKILNLSNDWGLSLLLVDEANSDAQDYIQPIHPAIDILTAGPTPEDTVKLLSSQRMTELIKFFEQIYDLVLIDAPSILGTVDARILAALSNGIIMVGRIGQVSQAEIIQATGILSQLNLIGIVANEVSNAQI</sequence>
<dbReference type="InterPro" id="IPR027417">
    <property type="entry name" value="P-loop_NTPase"/>
</dbReference>
<dbReference type="Pfam" id="PF01656">
    <property type="entry name" value="CbiA"/>
    <property type="match status" value="1"/>
</dbReference>
<name>A0AAJ6NPH7_9CYAN</name>
<dbReference type="AlphaFoldDB" id="A0AAJ6NPH7"/>
<keyword evidence="4" id="KW-1133">Transmembrane helix</keyword>
<dbReference type="Proteomes" id="UP001223520">
    <property type="component" value="Chromosome"/>
</dbReference>
<feature type="coiled-coil region" evidence="3">
    <location>
        <begin position="207"/>
        <end position="311"/>
    </location>
</feature>
<keyword evidence="7" id="KW-1185">Reference proteome</keyword>
<keyword evidence="2" id="KW-0067">ATP-binding</keyword>
<reference evidence="6 7" key="1">
    <citation type="journal article" date="2023" name="Limnol Oceanogr Lett">
        <title>Environmental adaptations by the intertidal Antarctic cyanobacterium Halotia branconii CENA392 as revealed using long-read genome sequencing.</title>
        <authorList>
            <person name="Dextro R.B."/>
            <person name="Delbaje E."/>
            <person name="Freitas P.N.N."/>
            <person name="Geraldes V."/>
            <person name="Pinto E."/>
            <person name="Long P.F."/>
            <person name="Fiore M.F."/>
        </authorList>
    </citation>
    <scope>NUCLEOTIDE SEQUENCE [LARGE SCALE GENOMIC DNA]</scope>
    <source>
        <strain evidence="6 7">CENA392</strain>
    </source>
</reference>
<keyword evidence="4" id="KW-0812">Transmembrane</keyword>
<evidence type="ECO:0000313" key="7">
    <source>
        <dbReference type="Proteomes" id="UP001223520"/>
    </source>
</evidence>
<dbReference type="PANTHER" id="PTHR32309">
    <property type="entry name" value="TYROSINE-PROTEIN KINASE"/>
    <property type="match status" value="1"/>
</dbReference>
<evidence type="ECO:0000313" key="6">
    <source>
        <dbReference type="EMBL" id="WGV24173.1"/>
    </source>
</evidence>
<evidence type="ECO:0000256" key="1">
    <source>
        <dbReference type="ARBA" id="ARBA00022741"/>
    </source>
</evidence>
<dbReference type="KEGG" id="hbq:QI031_20525"/>
<evidence type="ECO:0000256" key="3">
    <source>
        <dbReference type="SAM" id="Coils"/>
    </source>
</evidence>
<organism evidence="6 7">
    <name type="scientific">Halotia branconii CENA392</name>
    <dbReference type="NCBI Taxonomy" id="1539056"/>
    <lineage>
        <taxon>Bacteria</taxon>
        <taxon>Bacillati</taxon>
        <taxon>Cyanobacteriota</taxon>
        <taxon>Cyanophyceae</taxon>
        <taxon>Nostocales</taxon>
        <taxon>Nodulariaceae</taxon>
        <taxon>Halotia</taxon>
    </lineage>
</organism>
<dbReference type="InterPro" id="IPR002586">
    <property type="entry name" value="CobQ/CobB/MinD/ParA_Nub-bd_dom"/>
</dbReference>
<protein>
    <submittedName>
        <fullName evidence="6">Polysaccharide biosynthesis tyrosine autokinase</fullName>
    </submittedName>
</protein>
<keyword evidence="3" id="KW-0175">Coiled coil</keyword>